<dbReference type="PANTHER" id="PTHR11119">
    <property type="entry name" value="XANTHINE-URACIL / VITAMIN C PERMEASE FAMILY MEMBER"/>
    <property type="match status" value="1"/>
</dbReference>
<evidence type="ECO:0000256" key="6">
    <source>
        <dbReference type="SAM" id="Phobius"/>
    </source>
</evidence>
<evidence type="ECO:0000256" key="3">
    <source>
        <dbReference type="ARBA" id="ARBA00022692"/>
    </source>
</evidence>
<comment type="subcellular location">
    <subcellularLocation>
        <location evidence="1">Membrane</location>
        <topology evidence="1">Multi-pass membrane protein</topology>
    </subcellularLocation>
</comment>
<evidence type="ECO:0000256" key="5">
    <source>
        <dbReference type="ARBA" id="ARBA00023136"/>
    </source>
</evidence>
<feature type="transmembrane region" description="Helical" evidence="6">
    <location>
        <begin position="72"/>
        <end position="95"/>
    </location>
</feature>
<keyword evidence="4 6" id="KW-1133">Transmembrane helix</keyword>
<evidence type="ECO:0000256" key="4">
    <source>
        <dbReference type="ARBA" id="ARBA00022989"/>
    </source>
</evidence>
<protein>
    <submittedName>
        <fullName evidence="9">Aa_trans domain-containing protein</fullName>
    </submittedName>
</protein>
<evidence type="ECO:0000313" key="9">
    <source>
        <dbReference type="WBParaSite" id="ASIM_0000553901-mRNA-1"/>
    </source>
</evidence>
<keyword evidence="3 6" id="KW-0812">Transmembrane</keyword>
<evidence type="ECO:0000313" key="7">
    <source>
        <dbReference type="EMBL" id="VDK25344.1"/>
    </source>
</evidence>
<keyword evidence="5 6" id="KW-0472">Membrane</keyword>
<reference evidence="7 8" key="2">
    <citation type="submission" date="2018-11" db="EMBL/GenBank/DDBJ databases">
        <authorList>
            <consortium name="Pathogen Informatics"/>
        </authorList>
    </citation>
    <scope>NUCLEOTIDE SEQUENCE [LARGE SCALE GENOMIC DNA]</scope>
</reference>
<keyword evidence="8" id="KW-1185">Reference proteome</keyword>
<evidence type="ECO:0000256" key="1">
    <source>
        <dbReference type="ARBA" id="ARBA00004141"/>
    </source>
</evidence>
<dbReference type="OrthoDB" id="1641903at2759"/>
<dbReference type="Proteomes" id="UP000267096">
    <property type="component" value="Unassembled WGS sequence"/>
</dbReference>
<gene>
    <name evidence="7" type="ORF">ASIM_LOCUS5336</name>
</gene>
<dbReference type="AlphaFoldDB" id="A0A0M3JD53"/>
<reference evidence="9" key="1">
    <citation type="submission" date="2017-02" db="UniProtKB">
        <authorList>
            <consortium name="WormBaseParasite"/>
        </authorList>
    </citation>
    <scope>IDENTIFICATION</scope>
</reference>
<evidence type="ECO:0000256" key="2">
    <source>
        <dbReference type="ARBA" id="ARBA00008821"/>
    </source>
</evidence>
<dbReference type="Pfam" id="PF00860">
    <property type="entry name" value="Xan_ur_permease"/>
    <property type="match status" value="1"/>
</dbReference>
<dbReference type="EMBL" id="UYRR01010312">
    <property type="protein sequence ID" value="VDK25344.1"/>
    <property type="molecule type" value="Genomic_DNA"/>
</dbReference>
<sequence>MPFFLLMEKPQQNQQQKQKIEVPSACLRRLALLQGTAFAYIPSIQVFMMLPEYKCTASEVDFVPMEDYENKLTIIQGCLIASSLIPIVIGLTGIVGVLTKFIGPITVSPLMLLLVLSSVDLCVERISKHWVAVM</sequence>
<name>A0A0M3JD53_ANISI</name>
<dbReference type="InterPro" id="IPR006043">
    <property type="entry name" value="NCS2"/>
</dbReference>
<proteinExistence type="inferred from homology"/>
<evidence type="ECO:0000313" key="8">
    <source>
        <dbReference type="Proteomes" id="UP000267096"/>
    </source>
</evidence>
<comment type="similarity">
    <text evidence="2">Belongs to the nucleobase:cation symporter-2 (NCS2) (TC 2.A.40) family.</text>
</comment>
<organism evidence="9">
    <name type="scientific">Anisakis simplex</name>
    <name type="common">Herring worm</name>
    <dbReference type="NCBI Taxonomy" id="6269"/>
    <lineage>
        <taxon>Eukaryota</taxon>
        <taxon>Metazoa</taxon>
        <taxon>Ecdysozoa</taxon>
        <taxon>Nematoda</taxon>
        <taxon>Chromadorea</taxon>
        <taxon>Rhabditida</taxon>
        <taxon>Spirurina</taxon>
        <taxon>Ascaridomorpha</taxon>
        <taxon>Ascaridoidea</taxon>
        <taxon>Anisakidae</taxon>
        <taxon>Anisakis</taxon>
        <taxon>Anisakis simplex complex</taxon>
    </lineage>
</organism>
<dbReference type="GO" id="GO:0016020">
    <property type="term" value="C:membrane"/>
    <property type="evidence" value="ECO:0007669"/>
    <property type="project" value="UniProtKB-SubCell"/>
</dbReference>
<dbReference type="WBParaSite" id="ASIM_0000553901-mRNA-1">
    <property type="protein sequence ID" value="ASIM_0000553901-mRNA-1"/>
    <property type="gene ID" value="ASIM_0000553901"/>
</dbReference>
<feature type="transmembrane region" description="Helical" evidence="6">
    <location>
        <begin position="101"/>
        <end position="123"/>
    </location>
</feature>
<accession>A0A0M3JD53</accession>
<dbReference type="GO" id="GO:0022857">
    <property type="term" value="F:transmembrane transporter activity"/>
    <property type="evidence" value="ECO:0007669"/>
    <property type="project" value="InterPro"/>
</dbReference>